<dbReference type="EMBL" id="AVOT02050883">
    <property type="protein sequence ID" value="MBW0545923.1"/>
    <property type="molecule type" value="Genomic_DNA"/>
</dbReference>
<name>A0A9Q3FXW3_9BASI</name>
<dbReference type="Proteomes" id="UP000765509">
    <property type="component" value="Unassembled WGS sequence"/>
</dbReference>
<dbReference type="OrthoDB" id="97058at2759"/>
<accession>A0A9Q3FXW3</accession>
<organism evidence="1 2">
    <name type="scientific">Austropuccinia psidii MF-1</name>
    <dbReference type="NCBI Taxonomy" id="1389203"/>
    <lineage>
        <taxon>Eukaryota</taxon>
        <taxon>Fungi</taxon>
        <taxon>Dikarya</taxon>
        <taxon>Basidiomycota</taxon>
        <taxon>Pucciniomycotina</taxon>
        <taxon>Pucciniomycetes</taxon>
        <taxon>Pucciniales</taxon>
        <taxon>Sphaerophragmiaceae</taxon>
        <taxon>Austropuccinia</taxon>
    </lineage>
</organism>
<evidence type="ECO:0000313" key="1">
    <source>
        <dbReference type="EMBL" id="MBW0545923.1"/>
    </source>
</evidence>
<reference evidence="1" key="1">
    <citation type="submission" date="2021-03" db="EMBL/GenBank/DDBJ databases">
        <title>Draft genome sequence of rust myrtle Austropuccinia psidii MF-1, a brazilian biotype.</title>
        <authorList>
            <person name="Quecine M.C."/>
            <person name="Pachon D.M.R."/>
            <person name="Bonatelli M.L."/>
            <person name="Correr F.H."/>
            <person name="Franceschini L.M."/>
            <person name="Leite T.F."/>
            <person name="Margarido G.R.A."/>
            <person name="Almeida C.A."/>
            <person name="Ferrarezi J.A."/>
            <person name="Labate C.A."/>
        </authorList>
    </citation>
    <scope>NUCLEOTIDE SEQUENCE</scope>
    <source>
        <strain evidence="1">MF-1</strain>
    </source>
</reference>
<protein>
    <submittedName>
        <fullName evidence="1">Uncharacterized protein</fullName>
    </submittedName>
</protein>
<sequence>MGEFSLELNEKDKPNDTSYLKWVPRMEGILTLKNYYGLVTDTELPEEIAESNKLEPCRKQQAAALLKINCAIRIGNKFYTEYEKDSATFWKLSQEFYQPKSIQNQTMYLGKIFSTQLLDNQIKDNMSFILENTLHHHTLFSGLTISKKTS</sequence>
<keyword evidence="2" id="KW-1185">Reference proteome</keyword>
<comment type="caution">
    <text evidence="1">The sequence shown here is derived from an EMBL/GenBank/DDBJ whole genome shotgun (WGS) entry which is preliminary data.</text>
</comment>
<gene>
    <name evidence="1" type="ORF">O181_085638</name>
</gene>
<evidence type="ECO:0000313" key="2">
    <source>
        <dbReference type="Proteomes" id="UP000765509"/>
    </source>
</evidence>
<proteinExistence type="predicted"/>
<dbReference type="AlphaFoldDB" id="A0A9Q3FXW3"/>